<reference evidence="3 4" key="1">
    <citation type="submission" date="2024-02" db="EMBL/GenBank/DDBJ databases">
        <authorList>
            <person name="Chen Y."/>
            <person name="Shah S."/>
            <person name="Dougan E. K."/>
            <person name="Thang M."/>
            <person name="Chan C."/>
        </authorList>
    </citation>
    <scope>NUCLEOTIDE SEQUENCE [LARGE SCALE GENOMIC DNA]</scope>
</reference>
<keyword evidence="4" id="KW-1185">Reference proteome</keyword>
<dbReference type="Gene3D" id="3.80.10.10">
    <property type="entry name" value="Ribonuclease Inhibitor"/>
    <property type="match status" value="1"/>
</dbReference>
<name>A0ABP0SJ82_9DINO</name>
<feature type="region of interest" description="Disordered" evidence="1">
    <location>
        <begin position="42"/>
        <end position="61"/>
    </location>
</feature>
<dbReference type="Proteomes" id="UP001642464">
    <property type="component" value="Unassembled WGS sequence"/>
</dbReference>
<feature type="domain" description="NEL" evidence="2">
    <location>
        <begin position="1315"/>
        <end position="1615"/>
    </location>
</feature>
<organism evidence="3 4">
    <name type="scientific">Durusdinium trenchii</name>
    <dbReference type="NCBI Taxonomy" id="1381693"/>
    <lineage>
        <taxon>Eukaryota</taxon>
        <taxon>Sar</taxon>
        <taxon>Alveolata</taxon>
        <taxon>Dinophyceae</taxon>
        <taxon>Suessiales</taxon>
        <taxon>Symbiodiniaceae</taxon>
        <taxon>Durusdinium</taxon>
    </lineage>
</organism>
<proteinExistence type="predicted"/>
<protein>
    <submittedName>
        <fullName evidence="3">E3 ubiquitin-protein ligase SlrP (RING-type E3 ubiquitin transferase SlrP) (Secreted effector protein SlrP)</fullName>
    </submittedName>
</protein>
<accession>A0ABP0SJ82</accession>
<feature type="region of interest" description="Disordered" evidence="1">
    <location>
        <begin position="334"/>
        <end position="360"/>
    </location>
</feature>
<feature type="compositionally biased region" description="Polar residues" evidence="1">
    <location>
        <begin position="1147"/>
        <end position="1156"/>
    </location>
</feature>
<feature type="compositionally biased region" description="Low complexity" evidence="1">
    <location>
        <begin position="1177"/>
        <end position="1192"/>
    </location>
</feature>
<dbReference type="Pfam" id="PF14496">
    <property type="entry name" value="NEL"/>
    <property type="match status" value="1"/>
</dbReference>
<dbReference type="InterPro" id="IPR029487">
    <property type="entry name" value="NEL_dom"/>
</dbReference>
<dbReference type="PROSITE" id="PS52053">
    <property type="entry name" value="NEL"/>
    <property type="match status" value="1"/>
</dbReference>
<feature type="compositionally biased region" description="Acidic residues" evidence="1">
    <location>
        <begin position="42"/>
        <end position="55"/>
    </location>
</feature>
<evidence type="ECO:0000259" key="2">
    <source>
        <dbReference type="PROSITE" id="PS52053"/>
    </source>
</evidence>
<sequence>MQRRKVGIVLTQWCSGGDPEDNELRRLVAKSMGVVVAPEGAAMDEAEEEEEEEQDQGNQGQAVLWMRDDNKLVVEHMVLDLDGRGKEADGKVACSFPPNVVVRHATFRNVRFLEQGMKGWEFVGSLCLENCANAEGVVLPALSRKTPLEMVTLDNLADLQIFPSGDVTRSLVVERCSGIEHGGTVLRYRGNLAVRNCPDLVSMASLHMHVTGAVDVAHCAKLVNLAGNGVIEARDISVLSCDSMRVVATSVQATSLDVSDCVALQRVAGSLARIGNLHLSGCPQLRTVATSLVGADARIEHSSVTDGVVEDLVELSGELALYHASCNAREAALAEVDDDDDDDDDDDHHHRDGVGGIMPSERSDEMIVRRSFRRVPSDHQKTPAAGLVGIRVHVRRLVGHSVKLRGLALTSFSADRIILETCDIDELFPNSLEPDRHPTEIFLRNCYSLRMITRSNLHVDGRLAVDSCPCLGQLASSITCEHLELEDCGQVSEVIAEVPEALHVTGCPSITSIVMYGSRTRLIDIRDCEQLHTLVAPDMVESLNLSDAPALQYLDATTVQELSLSNLAALDTLPTILNGKLSFDEGCPLIEQALSSALAVDRKRFARLAVLRMSQCPSDLTTLGMLRRTLAELDLSHTVDITALPDDLHEMAKLNLASCFSLTHLPASLGQAKGNTVLVVTDCTSLESFPHGMHVRELHARGCKSLRAISADVKVGVVTSVDDEDGFLHVRGGSINASQCINLEHFEIGDVLGDLDLTNTGIAELHSTRVLGNLRLRRCRKLTTIHPGTVVGQHKGWTLFGGSIDCTGCTALTRFGVPRVYGNLVLNRCTALQTLDNMASLHVGCSIPDRQSHHIISREAVDELTRMRGNLSLCHCEALSRLPARVVATSNLRMTHCEALETLESTRVSVGFMQAVHTYAWYGPEMADRDHSNGILDLSFCTKLRALGKETEVFGSLLISCNLGLETLGEDTTIYHTLSVSDCARLQTVSEDLSVGTFARFSNCDSLVHLQRFKLGFTIAPSNRLGRGSLEIVDCPQFQGIAGLSEMYPWNFKGGDLLLSRCPRFEALSCHLSGVGNLFVDHCERFHVAPLHLLDEWEAKSRHRKFKRGVRGLQHVHHLENHQHQHPRDNGSGRESDQDHRRRRGSATGSILSDSSQGSVLRQLLCKPSLGFGSHEGSGNRASGSSSRGSRPAPRHIANFVATKLTAQDLEEAYERAKTGRHYRSHSDAFKIVFEQIVQVPFKAHVLELAGMHGAFSGGHEGLEGLGAPMRNDSIDEEESYADDVSADEDASTCEQQEDDCSFLLVEDSDYDFDTIPDALVFWRRVAGVKRDEAPWLEEVDACITPLYRTDVLQFFQTLCESREFQLPDRRRDLGRNLLEIFRLLVHEAAHRDVILDRIADSVGSCHDRPLLAMNNIAVVIAVAKATSDSSGDELRRLGRRVMYMEIIQRHAMRKVVTEGGFVDDVSSYLRFQTALCKQLDLPIFAQTFTFASESGVSQRDLFLALKDCELTSDEDFEAWLATWPTWQRHLRRKAADEISWGDLPASARIRREEEDQGEEFTNLLGEPLEDGVVLDGKQVVSLEDLLRHWVETGRDLVGTTRSCQDLPTLLQRFV</sequence>
<evidence type="ECO:0000313" key="3">
    <source>
        <dbReference type="EMBL" id="CAK9112310.1"/>
    </source>
</evidence>
<feature type="region of interest" description="Disordered" evidence="1">
    <location>
        <begin position="1171"/>
        <end position="1194"/>
    </location>
</feature>
<feature type="region of interest" description="Disordered" evidence="1">
    <location>
        <begin position="1119"/>
        <end position="1156"/>
    </location>
</feature>
<dbReference type="SUPFAM" id="SSF52058">
    <property type="entry name" value="L domain-like"/>
    <property type="match status" value="1"/>
</dbReference>
<evidence type="ECO:0000313" key="4">
    <source>
        <dbReference type="Proteomes" id="UP001642464"/>
    </source>
</evidence>
<comment type="caution">
    <text evidence="3">The sequence shown here is derived from an EMBL/GenBank/DDBJ whole genome shotgun (WGS) entry which is preliminary data.</text>
</comment>
<dbReference type="GO" id="GO:0016740">
    <property type="term" value="F:transferase activity"/>
    <property type="evidence" value="ECO:0007669"/>
    <property type="project" value="UniProtKB-KW"/>
</dbReference>
<gene>
    <name evidence="3" type="ORF">SCF082_LOCUS52078</name>
</gene>
<feature type="compositionally biased region" description="Basic and acidic residues" evidence="1">
    <location>
        <begin position="1119"/>
        <end position="1140"/>
    </location>
</feature>
<keyword evidence="3" id="KW-0808">Transferase</keyword>
<evidence type="ECO:0000256" key="1">
    <source>
        <dbReference type="SAM" id="MobiDB-lite"/>
    </source>
</evidence>
<dbReference type="InterPro" id="IPR032675">
    <property type="entry name" value="LRR_dom_sf"/>
</dbReference>
<feature type="compositionally biased region" description="Acidic residues" evidence="1">
    <location>
        <begin position="335"/>
        <end position="346"/>
    </location>
</feature>
<dbReference type="PANTHER" id="PTHR36766:SF64">
    <property type="entry name" value="OS12G0206100 PROTEIN"/>
    <property type="match status" value="1"/>
</dbReference>
<dbReference type="Gene3D" id="1.20.58.360">
    <property type="entry name" value="Shigella T3SS effector IpaH defines"/>
    <property type="match status" value="1"/>
</dbReference>
<dbReference type="PANTHER" id="PTHR36766">
    <property type="entry name" value="PLANT BROAD-SPECTRUM MILDEW RESISTANCE PROTEIN RPW8"/>
    <property type="match status" value="1"/>
</dbReference>
<dbReference type="EMBL" id="CAXAMM010043916">
    <property type="protein sequence ID" value="CAK9112310.1"/>
    <property type="molecule type" value="Genomic_DNA"/>
</dbReference>